<dbReference type="InterPro" id="IPR025645">
    <property type="entry name" value="DUF4349"/>
</dbReference>
<organism evidence="6 7">
    <name type="scientific">Cohnella lupini</name>
    <dbReference type="NCBI Taxonomy" id="1294267"/>
    <lineage>
        <taxon>Bacteria</taxon>
        <taxon>Bacillati</taxon>
        <taxon>Bacillota</taxon>
        <taxon>Bacilli</taxon>
        <taxon>Bacillales</taxon>
        <taxon>Paenibacillaceae</taxon>
        <taxon>Cohnella</taxon>
    </lineage>
</organism>
<name>A0A3D9IW98_9BACL</name>
<feature type="region of interest" description="Disordered" evidence="2">
    <location>
        <begin position="338"/>
        <end position="387"/>
    </location>
</feature>
<evidence type="ECO:0000256" key="1">
    <source>
        <dbReference type="SAM" id="Coils"/>
    </source>
</evidence>
<dbReference type="RefSeq" id="WP_181907206.1">
    <property type="nucleotide sequence ID" value="NZ_QRDY01000001.1"/>
</dbReference>
<feature type="chain" id="PRO_5017794971" evidence="4">
    <location>
        <begin position="30"/>
        <end position="387"/>
    </location>
</feature>
<dbReference type="Proteomes" id="UP000256869">
    <property type="component" value="Unassembled WGS sequence"/>
</dbReference>
<dbReference type="EMBL" id="QRDY01000001">
    <property type="protein sequence ID" value="RED65769.1"/>
    <property type="molecule type" value="Genomic_DNA"/>
</dbReference>
<keyword evidence="3" id="KW-1133">Transmembrane helix</keyword>
<evidence type="ECO:0000256" key="3">
    <source>
        <dbReference type="SAM" id="Phobius"/>
    </source>
</evidence>
<keyword evidence="3" id="KW-0812">Transmembrane</keyword>
<accession>A0A3D9IW98</accession>
<feature type="coiled-coil region" evidence="1">
    <location>
        <begin position="224"/>
        <end position="251"/>
    </location>
</feature>
<proteinExistence type="predicted"/>
<keyword evidence="3" id="KW-0472">Membrane</keyword>
<dbReference type="AlphaFoldDB" id="A0A3D9IW98"/>
<evidence type="ECO:0000259" key="5">
    <source>
        <dbReference type="Pfam" id="PF14257"/>
    </source>
</evidence>
<keyword evidence="1" id="KW-0175">Coiled coil</keyword>
<sequence>MKGKGKRLSKGLALLMAIVLLLSGITACSSSNDDGDTSAAAKQMAAVPAEGGAMMDQNALSVTSEDLSYSEAASEAEAPQASSGTTDSSSAFGGGIGPIADANAGFDRKVIYRANLVMKVEEFKSAEAELLDLIHLGGAYVLQFSDSRNTDEIGASYVIKVPSEGFSPFLEKLQKIENLKFEREVAGDDVTEEFVDLDARLKARQVVETRLLAFMDKATKSDDLVRFSNELARVQEEIEQIKGRIRYLDQNVAFSTINLRLYQGTGIVEVLKEEKKESFGDRISDALTGSAKALRQFGEGLLVAIAAVLPVLIVVVVIGVPIYYVVNKRRISRRNASEELRKAWNKPNDPTSAPVTKADDMEIELLQPESQSEPNGPNGQDPKDGGR</sequence>
<feature type="signal peptide" evidence="4">
    <location>
        <begin position="1"/>
        <end position="29"/>
    </location>
</feature>
<evidence type="ECO:0000256" key="2">
    <source>
        <dbReference type="SAM" id="MobiDB-lite"/>
    </source>
</evidence>
<evidence type="ECO:0000313" key="7">
    <source>
        <dbReference type="Proteomes" id="UP000256869"/>
    </source>
</evidence>
<evidence type="ECO:0000313" key="6">
    <source>
        <dbReference type="EMBL" id="RED65769.1"/>
    </source>
</evidence>
<comment type="caution">
    <text evidence="6">The sequence shown here is derived from an EMBL/GenBank/DDBJ whole genome shotgun (WGS) entry which is preliminary data.</text>
</comment>
<evidence type="ECO:0000256" key="4">
    <source>
        <dbReference type="SAM" id="SignalP"/>
    </source>
</evidence>
<feature type="domain" description="DUF4349" evidence="5">
    <location>
        <begin position="108"/>
        <end position="321"/>
    </location>
</feature>
<keyword evidence="4" id="KW-0732">Signal</keyword>
<feature type="transmembrane region" description="Helical" evidence="3">
    <location>
        <begin position="301"/>
        <end position="326"/>
    </location>
</feature>
<protein>
    <submittedName>
        <fullName evidence="6">Uncharacterized protein DUF4349</fullName>
    </submittedName>
</protein>
<gene>
    <name evidence="6" type="ORF">DFP95_101260</name>
</gene>
<dbReference type="Pfam" id="PF14257">
    <property type="entry name" value="DUF4349"/>
    <property type="match status" value="1"/>
</dbReference>
<feature type="compositionally biased region" description="Polar residues" evidence="2">
    <location>
        <begin position="368"/>
        <end position="378"/>
    </location>
</feature>
<dbReference type="PROSITE" id="PS51257">
    <property type="entry name" value="PROKAR_LIPOPROTEIN"/>
    <property type="match status" value="1"/>
</dbReference>
<keyword evidence="7" id="KW-1185">Reference proteome</keyword>
<reference evidence="6 7" key="1">
    <citation type="submission" date="2018-07" db="EMBL/GenBank/DDBJ databases">
        <title>Genomic Encyclopedia of Type Strains, Phase III (KMG-III): the genomes of soil and plant-associated and newly described type strains.</title>
        <authorList>
            <person name="Whitman W."/>
        </authorList>
    </citation>
    <scope>NUCLEOTIDE SEQUENCE [LARGE SCALE GENOMIC DNA]</scope>
    <source>
        <strain evidence="6 7">CECT 8236</strain>
    </source>
</reference>